<dbReference type="GO" id="GO:0042147">
    <property type="term" value="P:retrograde transport, endosome to Golgi"/>
    <property type="evidence" value="ECO:0007669"/>
    <property type="project" value="InterPro"/>
</dbReference>
<dbReference type="AlphaFoldDB" id="T1H2A6"/>
<dbReference type="GO" id="GO:0000149">
    <property type="term" value="F:SNARE binding"/>
    <property type="evidence" value="ECO:0007669"/>
    <property type="project" value="TreeGrafter"/>
</dbReference>
<dbReference type="EMBL" id="CAQQ02192274">
    <property type="status" value="NOT_ANNOTATED_CDS"/>
    <property type="molecule type" value="Genomic_DNA"/>
</dbReference>
<evidence type="ECO:0000313" key="2">
    <source>
        <dbReference type="EnsemblMetazoa" id="MESCA010343-PA"/>
    </source>
</evidence>
<dbReference type="STRING" id="36166.T1H2A6"/>
<protein>
    <recommendedName>
        <fullName evidence="1">Syndetin C-terminal domain-containing protein</fullName>
    </recommendedName>
</protein>
<keyword evidence="3" id="KW-1185">Reference proteome</keyword>
<accession>T1H2A6</accession>
<dbReference type="PANTHER" id="PTHR13258">
    <property type="entry name" value="SYNDETIN"/>
    <property type="match status" value="1"/>
</dbReference>
<dbReference type="PANTHER" id="PTHR13258:SF0">
    <property type="entry name" value="SYNDETIN"/>
    <property type="match status" value="1"/>
</dbReference>
<dbReference type="EMBL" id="CAQQ02192275">
    <property type="status" value="NOT_ANNOTATED_CDS"/>
    <property type="molecule type" value="Genomic_DNA"/>
</dbReference>
<evidence type="ECO:0000313" key="3">
    <source>
        <dbReference type="Proteomes" id="UP000015102"/>
    </source>
</evidence>
<dbReference type="GO" id="GO:0005829">
    <property type="term" value="C:cytosol"/>
    <property type="evidence" value="ECO:0007669"/>
    <property type="project" value="GOC"/>
</dbReference>
<dbReference type="InterPro" id="IPR019514">
    <property type="entry name" value="Syndetin_C"/>
</dbReference>
<dbReference type="EnsemblMetazoa" id="MESCA010343-RA">
    <property type="protein sequence ID" value="MESCA010343-PA"/>
    <property type="gene ID" value="MESCA010343"/>
</dbReference>
<reference evidence="3" key="1">
    <citation type="submission" date="2013-02" db="EMBL/GenBank/DDBJ databases">
        <authorList>
            <person name="Hughes D."/>
        </authorList>
    </citation>
    <scope>NUCLEOTIDE SEQUENCE</scope>
    <source>
        <strain>Durham</strain>
        <strain evidence="3">NC isolate 2 -- Noor lab</strain>
    </source>
</reference>
<sequence>NRYHIACLEEICLFLDNETWTAIDSFTNILQLQEFRSVRNSLLRRQKSSPVMKTEEDELVSVHSQDAGSSIYGSCGYFMRFSEKSSPFDGGLDAAMLEEDILSGIVDEGSCYFSEESDDENKSFLNISEFDCSNELSSSELMANNTSVNVFRCIGRYLEMCKLLHSISPKIISSMLELIDFYGFAVHEIFCKDSSVALDNLYTEKSQKKILYMEHEIAPKIKIWPLNFSSLRNNELANPETLFGLSQRVIAIESYTFMIKQFRFLNGYLKHLLPQNQQEILLNYQTHNDFINEISKPIYTCSLQMFAMRLEEVVKNVVVPLEILWDSMAHVSTHLLVEGYSNVKKCTAGGRALMQLDFTHFMSIMELLSGLKFQKHRSYVDNYIKAYYFPIDLFEEWILKQSTETDYSTKQLSNLIACVLSGDKRTKQKILALLDCNSNSSNNSTNLNETQ</sequence>
<dbReference type="Proteomes" id="UP000015102">
    <property type="component" value="Unassembled WGS sequence"/>
</dbReference>
<dbReference type="GO" id="GO:0032456">
    <property type="term" value="P:endocytic recycling"/>
    <property type="evidence" value="ECO:0007669"/>
    <property type="project" value="InterPro"/>
</dbReference>
<dbReference type="InterPro" id="IPR040047">
    <property type="entry name" value="VPS50"/>
</dbReference>
<proteinExistence type="predicted"/>
<evidence type="ECO:0000259" key="1">
    <source>
        <dbReference type="Pfam" id="PF10474"/>
    </source>
</evidence>
<dbReference type="HOGENOM" id="CLU_009513_2_0_1"/>
<feature type="domain" description="Syndetin C-terminal" evidence="1">
    <location>
        <begin position="303"/>
        <end position="435"/>
    </location>
</feature>
<dbReference type="GO" id="GO:1990745">
    <property type="term" value="C:EARP complex"/>
    <property type="evidence" value="ECO:0007669"/>
    <property type="project" value="InterPro"/>
</dbReference>
<dbReference type="Pfam" id="PF10474">
    <property type="entry name" value="Syndetin_C"/>
    <property type="match status" value="1"/>
</dbReference>
<reference evidence="2" key="2">
    <citation type="submission" date="2015-06" db="UniProtKB">
        <authorList>
            <consortium name="EnsemblMetazoa"/>
        </authorList>
    </citation>
    <scope>IDENTIFICATION</scope>
</reference>
<name>T1H2A6_MEGSC</name>
<organism evidence="2 3">
    <name type="scientific">Megaselia scalaris</name>
    <name type="common">Humpbacked fly</name>
    <name type="synonym">Phora scalaris</name>
    <dbReference type="NCBI Taxonomy" id="36166"/>
    <lineage>
        <taxon>Eukaryota</taxon>
        <taxon>Metazoa</taxon>
        <taxon>Ecdysozoa</taxon>
        <taxon>Arthropoda</taxon>
        <taxon>Hexapoda</taxon>
        <taxon>Insecta</taxon>
        <taxon>Pterygota</taxon>
        <taxon>Neoptera</taxon>
        <taxon>Endopterygota</taxon>
        <taxon>Diptera</taxon>
        <taxon>Brachycera</taxon>
        <taxon>Muscomorpha</taxon>
        <taxon>Platypezoidea</taxon>
        <taxon>Phoridae</taxon>
        <taxon>Megaseliini</taxon>
        <taxon>Megaselia</taxon>
    </lineage>
</organism>